<name>A0A2N5NI94_MEDGN</name>
<feature type="domain" description="DHHA1" evidence="2">
    <location>
        <begin position="217"/>
        <end position="313"/>
    </location>
</feature>
<evidence type="ECO:0000259" key="1">
    <source>
        <dbReference type="Pfam" id="PF01368"/>
    </source>
</evidence>
<dbReference type="RefSeq" id="WP_101879641.1">
    <property type="nucleotide sequence ID" value="NZ_NIHM01000009.1"/>
</dbReference>
<evidence type="ECO:0000259" key="2">
    <source>
        <dbReference type="Pfam" id="PF02272"/>
    </source>
</evidence>
<dbReference type="Gene3D" id="3.90.1640.10">
    <property type="entry name" value="inorganic pyrophosphatase (n-terminal core)"/>
    <property type="match status" value="1"/>
</dbReference>
<dbReference type="SUPFAM" id="SSF64182">
    <property type="entry name" value="DHH phosphoesterases"/>
    <property type="match status" value="1"/>
</dbReference>
<dbReference type="Proteomes" id="UP000234849">
    <property type="component" value="Unassembled WGS sequence"/>
</dbReference>
<proteinExistence type="predicted"/>
<dbReference type="PANTHER" id="PTHR47618:SF1">
    <property type="entry name" value="BIFUNCTIONAL OLIGORIBONUCLEASE AND PAP PHOSPHATASE NRNA"/>
    <property type="match status" value="1"/>
</dbReference>
<evidence type="ECO:0000313" key="3">
    <source>
        <dbReference type="EMBL" id="PLT55238.1"/>
    </source>
</evidence>
<gene>
    <name evidence="3" type="ORF">CDL18_08015</name>
</gene>
<dbReference type="AlphaFoldDB" id="A0A2N5NI94"/>
<dbReference type="InterPro" id="IPR051319">
    <property type="entry name" value="Oligoribo/pAp-PDE_c-di-AMP_PDE"/>
</dbReference>
<sequence length="319" mass="35444">MKIVLSDILKGKKRIALSGHVRPDGDCVGSSMGLYLYLTEQFPEIEVDLYLEKIPASFSIISRTEEIRHTLSEETAYDLFICLDCGDEQRLGPFAPLLRQAAHTVCIDHHVSNDAFAELNYIRPEASSTSELVYTLLEDEKISKACAEALYMGIAHDTGVFQYSCTSPETMEVAAQLLRKGIDGSEIIEKTYFEKTYIQNQILGRALLESMLVLEKQVVVSVVSRKEMEFFEAVPSDLEGIVAQLRQTKGVEVAIFLHETDTQEYKVSLRSKGKVNVSSIAQYFGGGGHVRAAGVTMKGSAHDVINNLLRQITLQLKEA</sequence>
<feature type="domain" description="DDH" evidence="1">
    <location>
        <begin position="14"/>
        <end position="154"/>
    </location>
</feature>
<comment type="caution">
    <text evidence="3">The sequence shown here is derived from an EMBL/GenBank/DDBJ whole genome shotgun (WGS) entry which is preliminary data.</text>
</comment>
<protein>
    <submittedName>
        <fullName evidence="3">DHH family phosphoesterase</fullName>
    </submittedName>
</protein>
<dbReference type="Gene3D" id="3.10.310.30">
    <property type="match status" value="1"/>
</dbReference>
<reference evidence="3 4" key="1">
    <citation type="journal article" date="2017" name="Genome Med.">
        <title>A novel Ruminococcus gnavus clade enriched in inflammatory bowel disease patients.</title>
        <authorList>
            <person name="Hall A.B."/>
            <person name="Yassour M."/>
            <person name="Sauk J."/>
            <person name="Garner A."/>
            <person name="Jiang X."/>
            <person name="Arthur T."/>
            <person name="Lagoudas G.K."/>
            <person name="Vatanen T."/>
            <person name="Fornelos N."/>
            <person name="Wilson R."/>
            <person name="Bertha M."/>
            <person name="Cohen M."/>
            <person name="Garber J."/>
            <person name="Khalili H."/>
            <person name="Gevers D."/>
            <person name="Ananthakrishnan A.N."/>
            <person name="Kugathasan S."/>
            <person name="Lander E.S."/>
            <person name="Blainey P."/>
            <person name="Vlamakis H."/>
            <person name="Xavier R.J."/>
            <person name="Huttenhower C."/>
        </authorList>
    </citation>
    <scope>NUCLEOTIDE SEQUENCE [LARGE SCALE GENOMIC DNA]</scope>
    <source>
        <strain evidence="3 4">RJX1118</strain>
    </source>
</reference>
<dbReference type="InterPro" id="IPR038763">
    <property type="entry name" value="DHH_sf"/>
</dbReference>
<accession>A0A2N5NI94</accession>
<dbReference type="Pfam" id="PF02272">
    <property type="entry name" value="DHHA1"/>
    <property type="match status" value="1"/>
</dbReference>
<dbReference type="EMBL" id="NIHM01000009">
    <property type="protein sequence ID" value="PLT55238.1"/>
    <property type="molecule type" value="Genomic_DNA"/>
</dbReference>
<dbReference type="GO" id="GO:0003676">
    <property type="term" value="F:nucleic acid binding"/>
    <property type="evidence" value="ECO:0007669"/>
    <property type="project" value="InterPro"/>
</dbReference>
<organism evidence="3 4">
    <name type="scientific">Mediterraneibacter gnavus</name>
    <name type="common">Ruminococcus gnavus</name>
    <dbReference type="NCBI Taxonomy" id="33038"/>
    <lineage>
        <taxon>Bacteria</taxon>
        <taxon>Bacillati</taxon>
        <taxon>Bacillota</taxon>
        <taxon>Clostridia</taxon>
        <taxon>Lachnospirales</taxon>
        <taxon>Lachnospiraceae</taxon>
        <taxon>Mediterraneibacter</taxon>
    </lineage>
</organism>
<dbReference type="PANTHER" id="PTHR47618">
    <property type="entry name" value="BIFUNCTIONAL OLIGORIBONUCLEASE AND PAP PHOSPHATASE NRNA"/>
    <property type="match status" value="1"/>
</dbReference>
<dbReference type="InterPro" id="IPR003156">
    <property type="entry name" value="DHHA1_dom"/>
</dbReference>
<dbReference type="Pfam" id="PF01368">
    <property type="entry name" value="DHH"/>
    <property type="match status" value="1"/>
</dbReference>
<dbReference type="InterPro" id="IPR001667">
    <property type="entry name" value="DDH_dom"/>
</dbReference>
<evidence type="ECO:0000313" key="4">
    <source>
        <dbReference type="Proteomes" id="UP000234849"/>
    </source>
</evidence>